<protein>
    <submittedName>
        <fullName evidence="2">Uncharacterized protein</fullName>
    </submittedName>
</protein>
<feature type="chain" id="PRO_5008587927" evidence="1">
    <location>
        <begin position="24"/>
        <end position="116"/>
    </location>
</feature>
<evidence type="ECO:0000256" key="1">
    <source>
        <dbReference type="SAM" id="SignalP"/>
    </source>
</evidence>
<feature type="signal peptide" evidence="1">
    <location>
        <begin position="1"/>
        <end position="23"/>
    </location>
</feature>
<sequence>MRPNVVFFYCYILFLSFHESSEQSEKLLGSTRRVNNLQKVSIGIKNKKKLEEEVTDNWLTGGGRQELHYMIQKTSDSATMLGYKLKGKRGPCHNKLAEFETSLRQLKKIVDSIPRV</sequence>
<dbReference type="AlphaFoldDB" id="A0A1B6M5N2"/>
<evidence type="ECO:0000313" key="2">
    <source>
        <dbReference type="EMBL" id="JAT31246.1"/>
    </source>
</evidence>
<gene>
    <name evidence="2" type="ORF">g.45478</name>
</gene>
<dbReference type="EMBL" id="GEBQ01008731">
    <property type="protein sequence ID" value="JAT31246.1"/>
    <property type="molecule type" value="Transcribed_RNA"/>
</dbReference>
<organism evidence="2">
    <name type="scientific">Graphocephala atropunctata</name>
    <dbReference type="NCBI Taxonomy" id="36148"/>
    <lineage>
        <taxon>Eukaryota</taxon>
        <taxon>Metazoa</taxon>
        <taxon>Ecdysozoa</taxon>
        <taxon>Arthropoda</taxon>
        <taxon>Hexapoda</taxon>
        <taxon>Insecta</taxon>
        <taxon>Pterygota</taxon>
        <taxon>Neoptera</taxon>
        <taxon>Paraneoptera</taxon>
        <taxon>Hemiptera</taxon>
        <taxon>Auchenorrhyncha</taxon>
        <taxon>Membracoidea</taxon>
        <taxon>Cicadellidae</taxon>
        <taxon>Cicadellinae</taxon>
        <taxon>Cicadellini</taxon>
        <taxon>Graphocephala</taxon>
    </lineage>
</organism>
<accession>A0A1B6M5N2</accession>
<reference evidence="2" key="1">
    <citation type="submission" date="2015-11" db="EMBL/GenBank/DDBJ databases">
        <title>De novo transcriptome assembly of four potential Pierce s Disease insect vectors from Arizona vineyards.</title>
        <authorList>
            <person name="Tassone E.E."/>
        </authorList>
    </citation>
    <scope>NUCLEOTIDE SEQUENCE</scope>
</reference>
<proteinExistence type="predicted"/>
<name>A0A1B6M5N2_9HEMI</name>
<keyword evidence="1" id="KW-0732">Signal</keyword>